<comment type="caution">
    <text evidence="2">The sequence shown here is derived from an EMBL/GenBank/DDBJ whole genome shotgun (WGS) entry which is preliminary data.</text>
</comment>
<name>A0AAW2U396_9LAMI</name>
<accession>A0AAW2U396</accession>
<dbReference type="AlphaFoldDB" id="A0AAW2U396"/>
<sequence>MRDHATGGRAGGTPSSKSPRGTPSSSDSKGKWYASPSPGVTPGGSSKKTRLSLFGNSPSSSAKPPSGPLPPPLSRTTEGVPQNFPVPIQTACILINP</sequence>
<reference evidence="2" key="1">
    <citation type="submission" date="2020-06" db="EMBL/GenBank/DDBJ databases">
        <authorList>
            <person name="Li T."/>
            <person name="Hu X."/>
            <person name="Zhang T."/>
            <person name="Song X."/>
            <person name="Zhang H."/>
            <person name="Dai N."/>
            <person name="Sheng W."/>
            <person name="Hou X."/>
            <person name="Wei L."/>
        </authorList>
    </citation>
    <scope>NUCLEOTIDE SEQUENCE</scope>
    <source>
        <strain evidence="2">KEN1</strain>
        <tissue evidence="2">Leaf</tissue>
    </source>
</reference>
<dbReference type="EMBL" id="JACGWN010000013">
    <property type="protein sequence ID" value="KAL0411304.1"/>
    <property type="molecule type" value="Genomic_DNA"/>
</dbReference>
<organism evidence="2">
    <name type="scientific">Sesamum latifolium</name>
    <dbReference type="NCBI Taxonomy" id="2727402"/>
    <lineage>
        <taxon>Eukaryota</taxon>
        <taxon>Viridiplantae</taxon>
        <taxon>Streptophyta</taxon>
        <taxon>Embryophyta</taxon>
        <taxon>Tracheophyta</taxon>
        <taxon>Spermatophyta</taxon>
        <taxon>Magnoliopsida</taxon>
        <taxon>eudicotyledons</taxon>
        <taxon>Gunneridae</taxon>
        <taxon>Pentapetalae</taxon>
        <taxon>asterids</taxon>
        <taxon>lamiids</taxon>
        <taxon>Lamiales</taxon>
        <taxon>Pedaliaceae</taxon>
        <taxon>Sesamum</taxon>
    </lineage>
</organism>
<feature type="region of interest" description="Disordered" evidence="1">
    <location>
        <begin position="1"/>
        <end position="84"/>
    </location>
</feature>
<protein>
    <submittedName>
        <fullName evidence="2">Uncharacterized protein</fullName>
    </submittedName>
</protein>
<proteinExistence type="predicted"/>
<feature type="compositionally biased region" description="Low complexity" evidence="1">
    <location>
        <begin position="12"/>
        <end position="27"/>
    </location>
</feature>
<feature type="compositionally biased region" description="Low complexity" evidence="1">
    <location>
        <begin position="35"/>
        <end position="46"/>
    </location>
</feature>
<evidence type="ECO:0000256" key="1">
    <source>
        <dbReference type="SAM" id="MobiDB-lite"/>
    </source>
</evidence>
<evidence type="ECO:0000313" key="2">
    <source>
        <dbReference type="EMBL" id="KAL0411304.1"/>
    </source>
</evidence>
<reference evidence="2" key="2">
    <citation type="journal article" date="2024" name="Plant">
        <title>Genomic evolution and insights into agronomic trait innovations of Sesamum species.</title>
        <authorList>
            <person name="Miao H."/>
            <person name="Wang L."/>
            <person name="Qu L."/>
            <person name="Liu H."/>
            <person name="Sun Y."/>
            <person name="Le M."/>
            <person name="Wang Q."/>
            <person name="Wei S."/>
            <person name="Zheng Y."/>
            <person name="Lin W."/>
            <person name="Duan Y."/>
            <person name="Cao H."/>
            <person name="Xiong S."/>
            <person name="Wang X."/>
            <person name="Wei L."/>
            <person name="Li C."/>
            <person name="Ma Q."/>
            <person name="Ju M."/>
            <person name="Zhao R."/>
            <person name="Li G."/>
            <person name="Mu C."/>
            <person name="Tian Q."/>
            <person name="Mei H."/>
            <person name="Zhang T."/>
            <person name="Gao T."/>
            <person name="Zhang H."/>
        </authorList>
    </citation>
    <scope>NUCLEOTIDE SEQUENCE</scope>
    <source>
        <strain evidence="2">KEN1</strain>
    </source>
</reference>
<gene>
    <name evidence="2" type="ORF">Slati_3720100</name>
</gene>